<name>A0ABN8J0K8_9NEOP</name>
<accession>A0ABN8J0K8</accession>
<feature type="non-terminal residue" evidence="1">
    <location>
        <position position="758"/>
    </location>
</feature>
<sequence>MQCNGQSSYYFENHKYCDDLSPYFGEIDLDQISGVWYGVEKIPHTKGEYKIEHTKECFHIDIREVHTEPTPPTSYLPLTNSPYVSRSYGLPEQYRIRHFVLEWNEGLWRDEYHIKVNTSHKGFWPTDVPNGSVEKMYRFFGGVIQVLKVAKNHLVLNFCMRLPHSQLYSVVLSRNENQLTPEDLAGIHNIFTMKHLSTSALKLASVTMYPVALLAIFTAATPQARGLCGESIRWSHSFDVDDIFGLWYGVGYAQHTPDMTNKPDEIGCVSLYITDATYEVRNDWLNWAVPKNNNNDQIWRSYKSNPWSEYAMSGSWLDIPLKRPAKRSTNEERRIRVLWDEDGQTMEQIYLYSPEDPGIWIAEKLRPLEREMRSRGIDIWYPDDPPRHPEHGAVAHHCPPHNKHATSLPSEDHSGTREMYRSVAILTAFVAFTEGASYQRYDETTRYPSYTTIANIYNQYPYRTGSYGSDIATFPDAGRYPNYNLGYSTTRYNSYNTGSNAFMQPGYTTPQYGTNYGQDFTSYEAPFMKNVRDYCVNRSPQTGIWVEHLTGMWTVMGVWKVAELYMHLSKEGVITYNSCPIITIWETDVIPRSTFGPSTENQLFHVQHINAKFRQEFRHLRLLWNEAGQTIEYALYFRNDSAGYWQVFDGQNGTLTNRPSYQQFSGTVQVLKAVNDHLLLNFCQEGTVSSPAQLYSVLFSRDPGRMPRWERDSVHTLLQNKKLSVASRRIVCGNSADRPYGMVVSIITCLLAYAISLA</sequence>
<protein>
    <submittedName>
        <fullName evidence="1">Uncharacterized protein</fullName>
    </submittedName>
</protein>
<reference evidence="1" key="1">
    <citation type="submission" date="2022-03" db="EMBL/GenBank/DDBJ databases">
        <authorList>
            <person name="Martin H S."/>
        </authorList>
    </citation>
    <scope>NUCLEOTIDE SEQUENCE</scope>
</reference>
<dbReference type="Proteomes" id="UP000837857">
    <property type="component" value="Chromosome 5"/>
</dbReference>
<dbReference type="EMBL" id="OW152817">
    <property type="protein sequence ID" value="CAH2068830.1"/>
    <property type="molecule type" value="Genomic_DNA"/>
</dbReference>
<proteinExistence type="predicted"/>
<evidence type="ECO:0000313" key="1">
    <source>
        <dbReference type="EMBL" id="CAH2068830.1"/>
    </source>
</evidence>
<evidence type="ECO:0000313" key="2">
    <source>
        <dbReference type="Proteomes" id="UP000837857"/>
    </source>
</evidence>
<keyword evidence="2" id="KW-1185">Reference proteome</keyword>
<gene>
    <name evidence="1" type="ORF">IPOD504_LOCUS14567</name>
</gene>
<organism evidence="1 2">
    <name type="scientific">Iphiclides podalirius</name>
    <name type="common">scarce swallowtail</name>
    <dbReference type="NCBI Taxonomy" id="110791"/>
    <lineage>
        <taxon>Eukaryota</taxon>
        <taxon>Metazoa</taxon>
        <taxon>Ecdysozoa</taxon>
        <taxon>Arthropoda</taxon>
        <taxon>Hexapoda</taxon>
        <taxon>Insecta</taxon>
        <taxon>Pterygota</taxon>
        <taxon>Neoptera</taxon>
        <taxon>Endopterygota</taxon>
        <taxon>Lepidoptera</taxon>
        <taxon>Glossata</taxon>
        <taxon>Ditrysia</taxon>
        <taxon>Papilionoidea</taxon>
        <taxon>Papilionidae</taxon>
        <taxon>Papilioninae</taxon>
        <taxon>Iphiclides</taxon>
    </lineage>
</organism>